<evidence type="ECO:0000256" key="11">
    <source>
        <dbReference type="PROSITE-ProRule" id="PRU01360"/>
    </source>
</evidence>
<proteinExistence type="inferred from homology"/>
<evidence type="ECO:0000256" key="6">
    <source>
        <dbReference type="ARBA" id="ARBA00022729"/>
    </source>
</evidence>
<evidence type="ECO:0000259" key="15">
    <source>
        <dbReference type="Pfam" id="PF07715"/>
    </source>
</evidence>
<evidence type="ECO:0000313" key="17">
    <source>
        <dbReference type="Proteomes" id="UP000641152"/>
    </source>
</evidence>
<dbReference type="Gene3D" id="2.170.130.10">
    <property type="entry name" value="TonB-dependent receptor, plug domain"/>
    <property type="match status" value="1"/>
</dbReference>
<evidence type="ECO:0000256" key="3">
    <source>
        <dbReference type="ARBA" id="ARBA00022448"/>
    </source>
</evidence>
<dbReference type="RefSeq" id="WP_192395292.1">
    <property type="nucleotide sequence ID" value="NZ_CAJHIU010000003.1"/>
</dbReference>
<name>A0ABR9DHE3_9GAMM</name>
<evidence type="ECO:0000256" key="4">
    <source>
        <dbReference type="ARBA" id="ARBA00022452"/>
    </source>
</evidence>
<gene>
    <name evidence="16" type="ORF">EBB_18805</name>
</gene>
<dbReference type="EMBL" id="JACXST010000003">
    <property type="protein sequence ID" value="MBD9362521.1"/>
    <property type="molecule type" value="Genomic_DNA"/>
</dbReference>
<dbReference type="InterPro" id="IPR037066">
    <property type="entry name" value="Plug_dom_sf"/>
</dbReference>
<evidence type="ECO:0000313" key="16">
    <source>
        <dbReference type="EMBL" id="MBD9362521.1"/>
    </source>
</evidence>
<feature type="domain" description="TonB-dependent receptor plug" evidence="15">
    <location>
        <begin position="49"/>
        <end position="157"/>
    </location>
</feature>
<keyword evidence="6 13" id="KW-0732">Signal</keyword>
<evidence type="ECO:0000256" key="13">
    <source>
        <dbReference type="SAM" id="SignalP"/>
    </source>
</evidence>
<keyword evidence="8 11" id="KW-0472">Membrane</keyword>
<evidence type="ECO:0000256" key="12">
    <source>
        <dbReference type="RuleBase" id="RU003357"/>
    </source>
</evidence>
<dbReference type="Gene3D" id="2.40.170.20">
    <property type="entry name" value="TonB-dependent receptor, beta-barrel domain"/>
    <property type="match status" value="1"/>
</dbReference>
<feature type="domain" description="TonB-dependent receptor-like beta-barrel" evidence="14">
    <location>
        <begin position="194"/>
        <end position="630"/>
    </location>
</feature>
<dbReference type="CDD" id="cd01347">
    <property type="entry name" value="ligand_gated_channel"/>
    <property type="match status" value="1"/>
</dbReference>
<keyword evidence="3 11" id="KW-0813">Transport</keyword>
<evidence type="ECO:0000256" key="8">
    <source>
        <dbReference type="ARBA" id="ARBA00023136"/>
    </source>
</evidence>
<comment type="caution">
    <text evidence="16">The sequence shown here is derived from an EMBL/GenBank/DDBJ whole genome shotgun (WGS) entry which is preliminary data.</text>
</comment>
<keyword evidence="9 16" id="KW-0675">Receptor</keyword>
<dbReference type="InterPro" id="IPR000531">
    <property type="entry name" value="Beta-barrel_TonB"/>
</dbReference>
<dbReference type="Pfam" id="PF00593">
    <property type="entry name" value="TonB_dep_Rec_b-barrel"/>
    <property type="match status" value="1"/>
</dbReference>
<dbReference type="SUPFAM" id="SSF56935">
    <property type="entry name" value="Porins"/>
    <property type="match status" value="1"/>
</dbReference>
<dbReference type="InterPro" id="IPR039426">
    <property type="entry name" value="TonB-dep_rcpt-like"/>
</dbReference>
<dbReference type="Proteomes" id="UP000641152">
    <property type="component" value="Unassembled WGS sequence"/>
</dbReference>
<reference evidence="16 17" key="1">
    <citation type="submission" date="2020-09" db="EMBL/GenBank/DDBJ databases">
        <title>Methylomonas albis sp. nov. and Methylomonas fluvii sp. nov.: Two cold-adapted methanotrophs from the River Elbe and an amended description of Methylovulum psychrotolerans strain Eb1.</title>
        <authorList>
            <person name="Bussmann I.K."/>
            <person name="Klings K.-W."/>
            <person name="Warnstedt J."/>
            <person name="Hoppert M."/>
            <person name="Saborowski A."/>
            <person name="Horn F."/>
            <person name="Liebner S."/>
        </authorList>
    </citation>
    <scope>NUCLEOTIDE SEQUENCE [LARGE SCALE GENOMIC DNA]</scope>
    <source>
        <strain evidence="16 17">EbB</strain>
    </source>
</reference>
<keyword evidence="4 11" id="KW-1134">Transmembrane beta strand</keyword>
<dbReference type="Pfam" id="PF07715">
    <property type="entry name" value="Plug"/>
    <property type="match status" value="1"/>
</dbReference>
<evidence type="ECO:0000259" key="14">
    <source>
        <dbReference type="Pfam" id="PF00593"/>
    </source>
</evidence>
<dbReference type="PANTHER" id="PTHR30069">
    <property type="entry name" value="TONB-DEPENDENT OUTER MEMBRANE RECEPTOR"/>
    <property type="match status" value="1"/>
</dbReference>
<accession>A0ABR9DHE3</accession>
<keyword evidence="17" id="KW-1185">Reference proteome</keyword>
<evidence type="ECO:0000256" key="2">
    <source>
        <dbReference type="ARBA" id="ARBA00008143"/>
    </source>
</evidence>
<keyword evidence="7 12" id="KW-0798">TonB box</keyword>
<organism evidence="16 17">
    <name type="scientific">Methylomonas fluvii</name>
    <dbReference type="NCBI Taxonomy" id="1854564"/>
    <lineage>
        <taxon>Bacteria</taxon>
        <taxon>Pseudomonadati</taxon>
        <taxon>Pseudomonadota</taxon>
        <taxon>Gammaproteobacteria</taxon>
        <taxon>Methylococcales</taxon>
        <taxon>Methylococcaceae</taxon>
        <taxon>Methylomonas</taxon>
    </lineage>
</organism>
<evidence type="ECO:0000256" key="1">
    <source>
        <dbReference type="ARBA" id="ARBA00004571"/>
    </source>
</evidence>
<dbReference type="InterPro" id="IPR036942">
    <property type="entry name" value="Beta-barrel_TonB_sf"/>
</dbReference>
<feature type="signal peptide" evidence="13">
    <location>
        <begin position="1"/>
        <end position="20"/>
    </location>
</feature>
<dbReference type="InterPro" id="IPR012910">
    <property type="entry name" value="Plug_dom"/>
</dbReference>
<comment type="subcellular location">
    <subcellularLocation>
        <location evidence="1 11">Cell outer membrane</location>
        <topology evidence="1 11">Multi-pass membrane protein</topology>
    </subcellularLocation>
</comment>
<dbReference type="PROSITE" id="PS52016">
    <property type="entry name" value="TONB_DEPENDENT_REC_3"/>
    <property type="match status" value="1"/>
</dbReference>
<dbReference type="PANTHER" id="PTHR30069:SF29">
    <property type="entry name" value="HEMOGLOBIN AND HEMOGLOBIN-HAPTOGLOBIN-BINDING PROTEIN 1-RELATED"/>
    <property type="match status" value="1"/>
</dbReference>
<evidence type="ECO:0000256" key="7">
    <source>
        <dbReference type="ARBA" id="ARBA00023077"/>
    </source>
</evidence>
<feature type="chain" id="PRO_5046424038" evidence="13">
    <location>
        <begin position="21"/>
        <end position="661"/>
    </location>
</feature>
<evidence type="ECO:0000256" key="10">
    <source>
        <dbReference type="ARBA" id="ARBA00023237"/>
    </source>
</evidence>
<evidence type="ECO:0000256" key="9">
    <source>
        <dbReference type="ARBA" id="ARBA00023170"/>
    </source>
</evidence>
<sequence length="661" mass="73971">MKKYVVGFLVLTGHACVLQAASPDVLELNVEDLLNVEVTSVSKKAQALNDSAAAIFVITNDDIKRTGATSIPEALRMAPGLDVARIDSNKWAVSARGFNARFANKLLVLIDGRNTYSRMFSGTYWENQDVMMEDVERIEVIRGPGATLWGANAVNGVINIITKHSSKTQGGLIAAGGGTEEQGFGALRYGGKLGEDTTGRVYAKGFKRDQNTNAQGHGAGDDWDKVQGGFRIDSQLSSADELKFQGDLYHSHLNQVLSQPSAVSPYHLTARDKAEAYGGNIMGRWQHTFSTQSDMSLQLFYDYYRRNENWMSEGRDTFDLDFQHRLGLFDSHELIWGLGYQLTSDRLESSTIFSMSPAHRKNQLFSAFVQDEMELIDHTLWLTLGNKFEHNDFTGFEGQPTARLMWAPALNHRLWAGVSRAVRTPSRGEANMRLTTAVVPPSSPFFIPVELALQGNTSLRSEDVIAYEVGYRTTMIKSLSVDVTAFYNDYAHMRDASQGAAYFDPIRGVLVQPLPFGNNLKAKTYGFEVSTVWQMLDWWRWDANYSLLKTEVPQTAMAVVGVSPQQRMNLRSAVNIRPDLDFDVWFRYVGNNVAATASGNSYIPDYVTMDARLAWRPEPDLEISLVGQNLLTNSHLEYQQENLVLPTFIDRGMYGKISWNF</sequence>
<evidence type="ECO:0000256" key="5">
    <source>
        <dbReference type="ARBA" id="ARBA00022692"/>
    </source>
</evidence>
<keyword evidence="10 11" id="KW-0998">Cell outer membrane</keyword>
<keyword evidence="5 11" id="KW-0812">Transmembrane</keyword>
<comment type="similarity">
    <text evidence="2">Belongs to the TonB-dependent receptor family. Hemoglobin/haptoglobin binding protein subfamily.</text>
</comment>
<protein>
    <submittedName>
        <fullName evidence="16">TonB-dependent receptor</fullName>
    </submittedName>
</protein>